<dbReference type="EMBL" id="BKCJ010254953">
    <property type="protein sequence ID" value="GEZ23106.1"/>
    <property type="molecule type" value="Genomic_DNA"/>
</dbReference>
<proteinExistence type="predicted"/>
<accession>A0A699I790</accession>
<dbReference type="AlphaFoldDB" id="A0A699I790"/>
<reference evidence="1" key="1">
    <citation type="journal article" date="2019" name="Sci. Rep.">
        <title>Draft genome of Tanacetum cinerariifolium, the natural source of mosquito coil.</title>
        <authorList>
            <person name="Yamashiro T."/>
            <person name="Shiraishi A."/>
            <person name="Satake H."/>
            <person name="Nakayama K."/>
        </authorList>
    </citation>
    <scope>NUCLEOTIDE SEQUENCE</scope>
</reference>
<evidence type="ECO:0008006" key="2">
    <source>
        <dbReference type="Google" id="ProtNLM"/>
    </source>
</evidence>
<protein>
    <recommendedName>
        <fullName evidence="2">Synaptobrevin, longin-like domain protein</fullName>
    </recommendedName>
</protein>
<name>A0A699I790_TANCI</name>
<gene>
    <name evidence="1" type="ORF">Tci_495079</name>
</gene>
<evidence type="ECO:0000313" key="1">
    <source>
        <dbReference type="EMBL" id="GEZ23106.1"/>
    </source>
</evidence>
<organism evidence="1">
    <name type="scientific">Tanacetum cinerariifolium</name>
    <name type="common">Dalmatian daisy</name>
    <name type="synonym">Chrysanthemum cinerariifolium</name>
    <dbReference type="NCBI Taxonomy" id="118510"/>
    <lineage>
        <taxon>Eukaryota</taxon>
        <taxon>Viridiplantae</taxon>
        <taxon>Streptophyta</taxon>
        <taxon>Embryophyta</taxon>
        <taxon>Tracheophyta</taxon>
        <taxon>Spermatophyta</taxon>
        <taxon>Magnoliopsida</taxon>
        <taxon>eudicotyledons</taxon>
        <taxon>Gunneridae</taxon>
        <taxon>Pentapetalae</taxon>
        <taxon>asterids</taxon>
        <taxon>campanulids</taxon>
        <taxon>Asterales</taxon>
        <taxon>Asteraceae</taxon>
        <taxon>Asteroideae</taxon>
        <taxon>Anthemideae</taxon>
        <taxon>Anthemidinae</taxon>
        <taxon>Tanacetum</taxon>
    </lineage>
</organism>
<feature type="non-terminal residue" evidence="1">
    <location>
        <position position="211"/>
    </location>
</feature>
<comment type="caution">
    <text evidence="1">The sequence shown here is derived from an EMBL/GenBank/DDBJ whole genome shotgun (WGS) entry which is preliminary data.</text>
</comment>
<sequence>MAEVKKVNDKEQVQVLVNKMKVIITEDIIRSDLRFHDAEGTACLLNEEIFVGLARMGAKTTAWNEFSSTMASAIICLADNQNFNFSKYIFDNMVKSLEGGEKFYPFPRFLQVFLDKQVEGMARHTKLKEAEVSYDELEDEDHVLTPSSDPLPSAKAAQAKEIAALKKKVTKLNKWRISRSGGLRRLKKFGSVRRVKSLMEKDGLGAQEDAS</sequence>